<dbReference type="Proteomes" id="UP001497516">
    <property type="component" value="Chromosome 10"/>
</dbReference>
<feature type="compositionally biased region" description="Basic and acidic residues" evidence="1">
    <location>
        <begin position="1"/>
        <end position="34"/>
    </location>
</feature>
<feature type="compositionally biased region" description="Basic and acidic residues" evidence="1">
    <location>
        <begin position="57"/>
        <end position="66"/>
    </location>
</feature>
<accession>A0AAV2D068</accession>
<evidence type="ECO:0000256" key="1">
    <source>
        <dbReference type="SAM" id="MobiDB-lite"/>
    </source>
</evidence>
<dbReference type="AlphaFoldDB" id="A0AAV2D068"/>
<proteinExistence type="predicted"/>
<feature type="region of interest" description="Disordered" evidence="1">
    <location>
        <begin position="1"/>
        <end position="66"/>
    </location>
</feature>
<name>A0AAV2D068_9ROSI</name>
<reference evidence="2 3" key="1">
    <citation type="submission" date="2024-04" db="EMBL/GenBank/DDBJ databases">
        <authorList>
            <person name="Fracassetti M."/>
        </authorList>
    </citation>
    <scope>NUCLEOTIDE SEQUENCE [LARGE SCALE GENOMIC DNA]</scope>
</reference>
<evidence type="ECO:0000313" key="3">
    <source>
        <dbReference type="Proteomes" id="UP001497516"/>
    </source>
</evidence>
<protein>
    <submittedName>
        <fullName evidence="2">Uncharacterized protein</fullName>
    </submittedName>
</protein>
<dbReference type="EMBL" id="OZ034814">
    <property type="protein sequence ID" value="CAL1361791.1"/>
    <property type="molecule type" value="Genomic_DNA"/>
</dbReference>
<organism evidence="2 3">
    <name type="scientific">Linum trigynum</name>
    <dbReference type="NCBI Taxonomy" id="586398"/>
    <lineage>
        <taxon>Eukaryota</taxon>
        <taxon>Viridiplantae</taxon>
        <taxon>Streptophyta</taxon>
        <taxon>Embryophyta</taxon>
        <taxon>Tracheophyta</taxon>
        <taxon>Spermatophyta</taxon>
        <taxon>Magnoliopsida</taxon>
        <taxon>eudicotyledons</taxon>
        <taxon>Gunneridae</taxon>
        <taxon>Pentapetalae</taxon>
        <taxon>rosids</taxon>
        <taxon>fabids</taxon>
        <taxon>Malpighiales</taxon>
        <taxon>Linaceae</taxon>
        <taxon>Linum</taxon>
    </lineage>
</organism>
<keyword evidence="3" id="KW-1185">Reference proteome</keyword>
<sequence length="66" mass="7807">MEGKWATKWKEEIEKQRRKEQEESPGIKKGDWKLRSRRGYSGEEGSSKNRQRSAKKGKGEDTPRDR</sequence>
<evidence type="ECO:0000313" key="2">
    <source>
        <dbReference type="EMBL" id="CAL1361791.1"/>
    </source>
</evidence>
<gene>
    <name evidence="2" type="ORF">LTRI10_LOCUS9152</name>
</gene>